<dbReference type="PROSITE" id="PS50294">
    <property type="entry name" value="WD_REPEATS_REGION"/>
    <property type="match status" value="1"/>
</dbReference>
<evidence type="ECO:0000256" key="3">
    <source>
        <dbReference type="PROSITE-ProRule" id="PRU00221"/>
    </source>
</evidence>
<evidence type="ECO:0000313" key="5">
    <source>
        <dbReference type="EMBL" id="KAK6786163.1"/>
    </source>
</evidence>
<evidence type="ECO:0008006" key="7">
    <source>
        <dbReference type="Google" id="ProtNLM"/>
    </source>
</evidence>
<keyword evidence="1 3" id="KW-0853">WD repeat</keyword>
<evidence type="ECO:0000313" key="6">
    <source>
        <dbReference type="Proteomes" id="UP001371456"/>
    </source>
</evidence>
<dbReference type="InterPro" id="IPR036322">
    <property type="entry name" value="WD40_repeat_dom_sf"/>
</dbReference>
<gene>
    <name evidence="5" type="ORF">RDI58_014688</name>
</gene>
<dbReference type="SMART" id="SM00320">
    <property type="entry name" value="WD40"/>
    <property type="match status" value="7"/>
</dbReference>
<name>A0AAN8YE67_SOLBU</name>
<dbReference type="EMBL" id="JBANQN010000006">
    <property type="protein sequence ID" value="KAK6786163.1"/>
    <property type="molecule type" value="Genomic_DNA"/>
</dbReference>
<dbReference type="PROSITE" id="PS50082">
    <property type="entry name" value="WD_REPEATS_2"/>
    <property type="match status" value="1"/>
</dbReference>
<organism evidence="5 6">
    <name type="scientific">Solanum bulbocastanum</name>
    <name type="common">Wild potato</name>
    <dbReference type="NCBI Taxonomy" id="147425"/>
    <lineage>
        <taxon>Eukaryota</taxon>
        <taxon>Viridiplantae</taxon>
        <taxon>Streptophyta</taxon>
        <taxon>Embryophyta</taxon>
        <taxon>Tracheophyta</taxon>
        <taxon>Spermatophyta</taxon>
        <taxon>Magnoliopsida</taxon>
        <taxon>eudicotyledons</taxon>
        <taxon>Gunneridae</taxon>
        <taxon>Pentapetalae</taxon>
        <taxon>asterids</taxon>
        <taxon>lamiids</taxon>
        <taxon>Solanales</taxon>
        <taxon>Solanaceae</taxon>
        <taxon>Solanoideae</taxon>
        <taxon>Solaneae</taxon>
        <taxon>Solanum</taxon>
    </lineage>
</organism>
<dbReference type="InterPro" id="IPR045151">
    <property type="entry name" value="DCAF8"/>
</dbReference>
<keyword evidence="6" id="KW-1185">Reference proteome</keyword>
<dbReference type="Pfam" id="PF00400">
    <property type="entry name" value="WD40"/>
    <property type="match status" value="3"/>
</dbReference>
<feature type="repeat" description="WD" evidence="3">
    <location>
        <begin position="48"/>
        <end position="89"/>
    </location>
</feature>
<evidence type="ECO:0000256" key="2">
    <source>
        <dbReference type="ARBA" id="ARBA00022737"/>
    </source>
</evidence>
<comment type="caution">
    <text evidence="5">The sequence shown here is derived from an EMBL/GenBank/DDBJ whole genome shotgun (WGS) entry which is preliminary data.</text>
</comment>
<dbReference type="PANTHER" id="PTHR15574:SF64">
    <property type="entry name" value="DDB1- AND CUL4-ASSOCIATED FACTOR 8-LIKE"/>
    <property type="match status" value="1"/>
</dbReference>
<dbReference type="Gene3D" id="2.130.10.10">
    <property type="entry name" value="YVTN repeat-like/Quinoprotein amine dehydrogenase"/>
    <property type="match status" value="1"/>
</dbReference>
<dbReference type="Proteomes" id="UP001371456">
    <property type="component" value="Unassembled WGS sequence"/>
</dbReference>
<reference evidence="5 6" key="1">
    <citation type="submission" date="2024-02" db="EMBL/GenBank/DDBJ databases">
        <title>de novo genome assembly of Solanum bulbocastanum strain 11H21.</title>
        <authorList>
            <person name="Hosaka A.J."/>
        </authorList>
    </citation>
    <scope>NUCLEOTIDE SEQUENCE [LARGE SCALE GENOMIC DNA]</scope>
    <source>
        <tissue evidence="5">Young leaves</tissue>
    </source>
</reference>
<dbReference type="InterPro" id="IPR001680">
    <property type="entry name" value="WD40_rpt"/>
</dbReference>
<accession>A0AAN8YE67</accession>
<keyword evidence="2" id="KW-0677">Repeat</keyword>
<dbReference type="GO" id="GO:0005737">
    <property type="term" value="C:cytoplasm"/>
    <property type="evidence" value="ECO:0007669"/>
    <property type="project" value="TreeGrafter"/>
</dbReference>
<dbReference type="AlphaFoldDB" id="A0AAN8YE67"/>
<sequence length="473" mass="53200">MKRLYKSTDDEFMEFHKREIGVSQPRNFTRRISASEVTVKRLDLCGKLNGHEGCVNTIDFNATGDVLVSGSDDRRVILWDWATRKSKLSYSSGHMDNIFQARFMPFSDDRKVVTAAADGQVRFGLLLENGQVETKRLGRHQGRVHNLAVEPGSPYILYSCSEDGFVQHYDLRSNSATKILCCSSFTENNKQSSSSVRLNSIVIDPRNPNYFAVGGSDEYARVYDIRMYQMDASHNTDRPVNTFCPHHLIETHEVHITALAYSSSSELLVSYNDELIYLFQKNMGLGSSPLSSQGEDAKKLDEPQVYSGHRNSRTVKGVSFFGPGDEYVMSGSDCGRIFIWKKKGAKLVRLMVGDRHIVNQLAPHPYIPVLATCGIEKTIKLWTPSSKNVTPLPRDVQKIMEANKRGREDHSRATLTPDVIMHVLRMHRRQALAYVERRHTRGDIESDEDDGGEAYVLGFSDGDTEGASECSIS</sequence>
<proteinExistence type="predicted"/>
<feature type="region of interest" description="Disordered" evidence="4">
    <location>
        <begin position="443"/>
        <end position="473"/>
    </location>
</feature>
<evidence type="ECO:0000256" key="1">
    <source>
        <dbReference type="ARBA" id="ARBA00022574"/>
    </source>
</evidence>
<protein>
    <recommendedName>
        <fullName evidence="7">WD-repeat protein</fullName>
    </recommendedName>
</protein>
<evidence type="ECO:0000256" key="4">
    <source>
        <dbReference type="SAM" id="MobiDB-lite"/>
    </source>
</evidence>
<dbReference type="SUPFAM" id="SSF50978">
    <property type="entry name" value="WD40 repeat-like"/>
    <property type="match status" value="1"/>
</dbReference>
<dbReference type="InterPro" id="IPR015943">
    <property type="entry name" value="WD40/YVTN_repeat-like_dom_sf"/>
</dbReference>
<dbReference type="PANTHER" id="PTHR15574">
    <property type="entry name" value="WD REPEAT DOMAIN-CONTAINING FAMILY"/>
    <property type="match status" value="1"/>
</dbReference>
<dbReference type="GO" id="GO:0080008">
    <property type="term" value="C:Cul4-RING E3 ubiquitin ligase complex"/>
    <property type="evidence" value="ECO:0007669"/>
    <property type="project" value="TreeGrafter"/>
</dbReference>